<dbReference type="KEGG" id="bif:N288_17085"/>
<gene>
    <name evidence="1" type="ORF">N288_17085</name>
</gene>
<evidence type="ECO:0000313" key="1">
    <source>
        <dbReference type="EMBL" id="AGX05302.1"/>
    </source>
</evidence>
<evidence type="ECO:0000313" key="2">
    <source>
        <dbReference type="Proteomes" id="UP000017805"/>
    </source>
</evidence>
<dbReference type="PATRIC" id="fig|1367477.3.peg.3403"/>
<name>U5LFE3_9BACI</name>
<dbReference type="AlphaFoldDB" id="U5LFE3"/>
<dbReference type="HOGENOM" id="CLU_3164697_0_0_9"/>
<dbReference type="Proteomes" id="UP000017805">
    <property type="component" value="Chromosome"/>
</dbReference>
<accession>U5LFE3</accession>
<keyword evidence="2" id="KW-1185">Reference proteome</keyword>
<sequence length="47" mass="5399">MYYIIQAENESKAFLLKCWRQHGYFDVLSQKKSQSKDGAISALALCD</sequence>
<dbReference type="STRING" id="1367477.N288_17085"/>
<organism evidence="1 2">
    <name type="scientific">Bacillus infantis NRRL B-14911</name>
    <dbReference type="NCBI Taxonomy" id="1367477"/>
    <lineage>
        <taxon>Bacteria</taxon>
        <taxon>Bacillati</taxon>
        <taxon>Bacillota</taxon>
        <taxon>Bacilli</taxon>
        <taxon>Bacillales</taxon>
        <taxon>Bacillaceae</taxon>
        <taxon>Bacillus</taxon>
    </lineage>
</organism>
<reference evidence="1 2" key="1">
    <citation type="submission" date="2013-07" db="EMBL/GenBank/DDBJ databases">
        <title>Complete genome sequence of Bacillus infantis NRRL B-14911 that has potential to induce cardiac disease by antigenic mimicry.</title>
        <authorList>
            <person name="Massilamany C."/>
            <person name="Smith T.P.L."/>
            <person name="Loy J.D."/>
            <person name="Barletta R."/>
            <person name="Reddy J."/>
        </authorList>
    </citation>
    <scope>NUCLEOTIDE SEQUENCE [LARGE SCALE GENOMIC DNA]</scope>
    <source>
        <strain evidence="1 2">NRRL B-14911</strain>
    </source>
</reference>
<protein>
    <submittedName>
        <fullName evidence="1">Uncharacterized protein</fullName>
    </submittedName>
</protein>
<dbReference type="EMBL" id="CP006643">
    <property type="protein sequence ID" value="AGX05302.1"/>
    <property type="molecule type" value="Genomic_DNA"/>
</dbReference>
<proteinExistence type="predicted"/>